<dbReference type="AlphaFoldDB" id="A0A0L6CIV0"/>
<dbReference type="InterPro" id="IPR059026">
    <property type="entry name" value="LpqB_N"/>
</dbReference>
<dbReference type="STRING" id="1631356.VV01_12155"/>
<protein>
    <recommendedName>
        <fullName evidence="1">GerMN domain-containing protein</fullName>
    </recommendedName>
</protein>
<evidence type="ECO:0000313" key="3">
    <source>
        <dbReference type="Proteomes" id="UP000037397"/>
    </source>
</evidence>
<keyword evidence="3" id="KW-1185">Reference proteome</keyword>
<dbReference type="Proteomes" id="UP000037397">
    <property type="component" value="Unassembled WGS sequence"/>
</dbReference>
<dbReference type="InterPro" id="IPR018910">
    <property type="entry name" value="LpqB_C"/>
</dbReference>
<evidence type="ECO:0000259" key="1">
    <source>
        <dbReference type="SMART" id="SM00909"/>
    </source>
</evidence>
<comment type="caution">
    <text evidence="2">The sequence shown here is derived from an EMBL/GenBank/DDBJ whole genome shotgun (WGS) entry which is preliminary data.</text>
</comment>
<dbReference type="Pfam" id="PF10646">
    <property type="entry name" value="Germane"/>
    <property type="match status" value="1"/>
</dbReference>
<organism evidence="2 3">
    <name type="scientific">Luteipulveratus halotolerans</name>
    <dbReference type="NCBI Taxonomy" id="1631356"/>
    <lineage>
        <taxon>Bacteria</taxon>
        <taxon>Bacillati</taxon>
        <taxon>Actinomycetota</taxon>
        <taxon>Actinomycetes</taxon>
        <taxon>Micrococcales</taxon>
        <taxon>Dermacoccaceae</taxon>
        <taxon>Luteipulveratus</taxon>
    </lineage>
</organism>
<gene>
    <name evidence="2" type="ORF">VV01_12155</name>
</gene>
<dbReference type="SUPFAM" id="SSF82171">
    <property type="entry name" value="DPP6 N-terminal domain-like"/>
    <property type="match status" value="1"/>
</dbReference>
<dbReference type="Pfam" id="PF25976">
    <property type="entry name" value="LpqB_N"/>
    <property type="match status" value="1"/>
</dbReference>
<evidence type="ECO:0000313" key="2">
    <source>
        <dbReference type="EMBL" id="KNX37727.1"/>
    </source>
</evidence>
<dbReference type="SMART" id="SM00909">
    <property type="entry name" value="Germane"/>
    <property type="match status" value="1"/>
</dbReference>
<accession>A0A0L6CIV0</accession>
<proteinExistence type="predicted"/>
<name>A0A0L6CIV0_9MICO</name>
<dbReference type="EMBL" id="LAIR01000002">
    <property type="protein sequence ID" value="KNX37727.1"/>
    <property type="molecule type" value="Genomic_DNA"/>
</dbReference>
<dbReference type="Pfam" id="PF10647">
    <property type="entry name" value="Gmad1"/>
    <property type="match status" value="1"/>
</dbReference>
<reference evidence="3" key="1">
    <citation type="submission" date="2015-03" db="EMBL/GenBank/DDBJ databases">
        <title>Luteipulveratus halotolerans sp. nov., a novel actinobacterium (Dermacoccaceae) from Sarawak, Malaysia.</title>
        <authorList>
            <person name="Juboi H."/>
            <person name="Basik A."/>
            <person name="Shamsul S.S."/>
            <person name="Arnold P."/>
            <person name="Schmitt E.K."/>
            <person name="Sanglier J.-J."/>
            <person name="Yeo T."/>
        </authorList>
    </citation>
    <scope>NUCLEOTIDE SEQUENCE [LARGE SCALE GENOMIC DNA]</scope>
    <source>
        <strain evidence="3">C296001</strain>
    </source>
</reference>
<dbReference type="InterPro" id="IPR019606">
    <property type="entry name" value="GerMN"/>
</dbReference>
<feature type="domain" description="GerMN" evidence="1">
    <location>
        <begin position="196"/>
        <end position="286"/>
    </location>
</feature>
<sequence length="594" mass="62509">MLGAVLIAVLVTGCGGIPDHSGVVPRQEIGRAPDEPQVDVQPEVPTPGGTPAQIAAGFVYAHTGIDDRQSTAKEFLTPAAVKEWNPDQGIAVLRNGSLAVEQQGTQVTVTATVIATVSADGRMTQLVRPTASTLRLPLQRVSGEWRVSSVPHGLGLWLTSSSFDNLYQQRTIYYGAANEQKVLVPDQRWLPKRGSITSMTKAVLSPPAPWFTSSVRRSVPASTQLVGSVPVSSTGVATISLSEDALLAAPQDRATLWAAMVETLKDITQVSRVEITVNGAPFPAPGVSADALSADDIGYRVVAPAYQSVIVRDADGLHWDDQRRNDISRPQRGQPDLGDLPAIGTNWHWLAADGKTQEIAGVSGDNRTVGRWIGGRLHQVPPFGRQLVRPAYDGVNGLWVAGQSLGTDNAAPGKPAAAAGPATIWVINTRRPAVSVQPEPIVVPGLEGKDIVSVAVAPDGQRAALVLRDRTTQATVVQVYGVVRDRDDQAVRLTTPRALNASILAASDVSWIDGTTVAVLGRVSSDPGVVQPVRVPLNDTAEALGAVPGAQQVVGGTASQFSMAVITNRNTIVTRRGSSWDAIAEGSDLVVPAP</sequence>